<dbReference type="RefSeq" id="XP_064735423.1">
    <property type="nucleotide sequence ID" value="XM_064869926.1"/>
</dbReference>
<dbReference type="Proteomes" id="UP001334248">
    <property type="component" value="Unassembled WGS sequence"/>
</dbReference>
<feature type="transmembrane region" description="Helical" evidence="2">
    <location>
        <begin position="390"/>
        <end position="415"/>
    </location>
</feature>
<dbReference type="GeneID" id="89994932"/>
<comment type="caution">
    <text evidence="3">The sequence shown here is derived from an EMBL/GenBank/DDBJ whole genome shotgun (WGS) entry which is preliminary data.</text>
</comment>
<dbReference type="EMBL" id="JAVHJV010000001">
    <property type="protein sequence ID" value="KAK5947333.1"/>
    <property type="molecule type" value="Genomic_DNA"/>
</dbReference>
<feature type="compositionally biased region" description="Low complexity" evidence="1">
    <location>
        <begin position="488"/>
        <end position="499"/>
    </location>
</feature>
<accession>A0ABR0S4B6</accession>
<evidence type="ECO:0000313" key="3">
    <source>
        <dbReference type="EMBL" id="KAK5947333.1"/>
    </source>
</evidence>
<reference evidence="3 4" key="1">
    <citation type="journal article" date="2023" name="Res Sq">
        <title>Genomic and morphological characterization of Knufia obscura isolated from the Mars 2020 spacecraft assembly facility.</title>
        <authorList>
            <person name="Chander A.M."/>
            <person name="Teixeira M.M."/>
            <person name="Singh N.K."/>
            <person name="Williams M.P."/>
            <person name="Parker C.W."/>
            <person name="Leo P."/>
            <person name="Stajich J.E."/>
            <person name="Torok T."/>
            <person name="Tighe S."/>
            <person name="Mason C.E."/>
            <person name="Venkateswaran K."/>
        </authorList>
    </citation>
    <scope>NUCLEOTIDE SEQUENCE [LARGE SCALE GENOMIC DNA]</scope>
    <source>
        <strain evidence="3 4">CCFEE 5817</strain>
    </source>
</reference>
<evidence type="ECO:0000256" key="1">
    <source>
        <dbReference type="SAM" id="MobiDB-lite"/>
    </source>
</evidence>
<evidence type="ECO:0000256" key="2">
    <source>
        <dbReference type="SAM" id="Phobius"/>
    </source>
</evidence>
<name>A0ABR0S4B6_9EURO</name>
<sequence>MTRWISLKVGWKLQDVQAGLNVCIAFLCAGGIFVLVRYCWLLAARRVTQKREVAAYRLLSLNTIGESIDVIWLLRHELFTRRYHGLLLQVVCVMLLTVATLMSGFIARFSTRYGTVVRDVEVNGTIARRNYGNLPFAEVETNLTMFNLQRAQFPQTQIPEYIPDQSEYWEYSQAQWNSSWAMDCQYNRSTPIPDPVASDDCSNFLWTQTPFVMDNWSGWDFDKDDTYYHSTWWSNDQVLADWLVFFHGVQYNDGTDDFWTDLTVQTVAYYFQGSNATVPDECDIGPGDIAAASYTSMTCRLRRSLGNRPTEDLAEWGAYPDAVDAKIQASAYLQHYANRFRRESSRKVNITIIEGEELAMFYQAYVITKDTSNAPSAHRTISVHVDVAQISLPCLIACTVAAGIVLFGLFNYWIFLFRNWSRLEKTPQSKLDWMLHTLRKESDDRPTSRPDIRKRLSSTMASGAMTSEAVPLTKVATDQKGDRISIQSTPSSTFSSMPTPELSYGDDGFETPILGANFSPGRAPTNTWFPQQYERVSPYARQNSWNAGSRNGDYNPVQQQSPYNWQSMGVGTHHIDTAYDRGKV</sequence>
<keyword evidence="4" id="KW-1185">Reference proteome</keyword>
<feature type="region of interest" description="Disordered" evidence="1">
    <location>
        <begin position="478"/>
        <end position="499"/>
    </location>
</feature>
<keyword evidence="2" id="KW-1133">Transmembrane helix</keyword>
<keyword evidence="2" id="KW-0472">Membrane</keyword>
<organism evidence="3 4">
    <name type="scientific">Knufia obscura</name>
    <dbReference type="NCBI Taxonomy" id="1635080"/>
    <lineage>
        <taxon>Eukaryota</taxon>
        <taxon>Fungi</taxon>
        <taxon>Dikarya</taxon>
        <taxon>Ascomycota</taxon>
        <taxon>Pezizomycotina</taxon>
        <taxon>Eurotiomycetes</taxon>
        <taxon>Chaetothyriomycetidae</taxon>
        <taxon>Chaetothyriales</taxon>
        <taxon>Trichomeriaceae</taxon>
        <taxon>Knufia</taxon>
    </lineage>
</organism>
<feature type="transmembrane region" description="Helical" evidence="2">
    <location>
        <begin position="20"/>
        <end position="43"/>
    </location>
</feature>
<keyword evidence="2" id="KW-0812">Transmembrane</keyword>
<gene>
    <name evidence="3" type="ORF">PMZ80_001483</name>
</gene>
<feature type="transmembrane region" description="Helical" evidence="2">
    <location>
        <begin position="86"/>
        <end position="107"/>
    </location>
</feature>
<proteinExistence type="predicted"/>
<evidence type="ECO:0000313" key="4">
    <source>
        <dbReference type="Proteomes" id="UP001334248"/>
    </source>
</evidence>
<protein>
    <submittedName>
        <fullName evidence="3">Uncharacterized protein</fullName>
    </submittedName>
</protein>